<gene>
    <name evidence="3" type="ORF">D0866_04906</name>
</gene>
<feature type="compositionally biased region" description="Polar residues" evidence="1">
    <location>
        <begin position="327"/>
        <end position="339"/>
    </location>
</feature>
<feature type="domain" description="Signal transduction histidine kinase dimerisation/phosphoacceptor" evidence="2">
    <location>
        <begin position="639"/>
        <end position="687"/>
    </location>
</feature>
<evidence type="ECO:0000259" key="2">
    <source>
        <dbReference type="Pfam" id="PF00512"/>
    </source>
</evidence>
<dbReference type="GO" id="GO:0000155">
    <property type="term" value="F:phosphorelay sensor kinase activity"/>
    <property type="evidence" value="ECO:0007669"/>
    <property type="project" value="InterPro"/>
</dbReference>
<evidence type="ECO:0000313" key="4">
    <source>
        <dbReference type="Proteomes" id="UP000276864"/>
    </source>
</evidence>
<organism evidence="3 4">
    <name type="scientific">Hortaea werneckii</name>
    <name type="common">Black yeast</name>
    <name type="synonym">Cladosporium werneckii</name>
    <dbReference type="NCBI Taxonomy" id="91943"/>
    <lineage>
        <taxon>Eukaryota</taxon>
        <taxon>Fungi</taxon>
        <taxon>Dikarya</taxon>
        <taxon>Ascomycota</taxon>
        <taxon>Pezizomycotina</taxon>
        <taxon>Dothideomycetes</taxon>
        <taxon>Dothideomycetidae</taxon>
        <taxon>Mycosphaerellales</taxon>
        <taxon>Teratosphaeriaceae</taxon>
        <taxon>Hortaea</taxon>
    </lineage>
</organism>
<name>A0A3M7B5G7_HORWE</name>
<dbReference type="SUPFAM" id="SSF55781">
    <property type="entry name" value="GAF domain-like"/>
    <property type="match status" value="1"/>
</dbReference>
<feature type="region of interest" description="Disordered" evidence="1">
    <location>
        <begin position="468"/>
        <end position="515"/>
    </location>
</feature>
<dbReference type="PANTHER" id="PTHR43102">
    <property type="entry name" value="SLR1143 PROTEIN"/>
    <property type="match status" value="1"/>
</dbReference>
<dbReference type="EMBL" id="QWIM01000410">
    <property type="protein sequence ID" value="RMY34986.1"/>
    <property type="molecule type" value="Genomic_DNA"/>
</dbReference>
<feature type="compositionally biased region" description="Basic and acidic residues" evidence="1">
    <location>
        <begin position="285"/>
        <end position="295"/>
    </location>
</feature>
<dbReference type="PANTHER" id="PTHR43102:SF2">
    <property type="entry name" value="GAF DOMAIN-CONTAINING PROTEIN"/>
    <property type="match status" value="1"/>
</dbReference>
<dbReference type="InterPro" id="IPR003661">
    <property type="entry name" value="HisK_dim/P_dom"/>
</dbReference>
<dbReference type="Pfam" id="PF00512">
    <property type="entry name" value="HisKA"/>
    <property type="match status" value="1"/>
</dbReference>
<proteinExistence type="predicted"/>
<dbReference type="AlphaFoldDB" id="A0A3M7B5G7"/>
<accession>A0A3M7B5G7</accession>
<dbReference type="Proteomes" id="UP000276864">
    <property type="component" value="Unassembled WGS sequence"/>
</dbReference>
<dbReference type="InterPro" id="IPR036097">
    <property type="entry name" value="HisK_dim/P_sf"/>
</dbReference>
<comment type="caution">
    <text evidence="3">The sequence shown here is derived from an EMBL/GenBank/DDBJ whole genome shotgun (WGS) entry which is preliminary data.</text>
</comment>
<sequence>MYRCSNGSLLTWPALLGTDGRYLHAWTSLVRPQSLHRAAFPDDEQPLPTPEPCGDTALTALAQLCALRMHARRAMVSLVSAGVEYVLAEATRTMSLQYDTTEDPADIPWLGCCCFPRTDGLNDLAMDGWRKAASYRDIDVAPRHYFKEGRSEHWCIVSDVTERPEYQERAFARRASNLRFYCSIPLRGPDGAVLGALSIMDDRPRYGVSAAELLFLEDSADTMYEHLQTSFIRSQQQRSESFIQALGLFNSHKSSLRDWWVGRDNDRIRKKGRYYVEVEASPQDQQDRADNEFGKQETAGFSVASERRQRRTHSEVREDPVDGVIPTNPTSESNANASTARIRQGVAGKDFTPSNNIKPNSLERHASTARIRQGVAGKDFTPSNKSAQHQAEFVGETISETGARSRPRTKRAAASAEKNKKRPETFDLAKAIESTYARASNLVREAIHGEGAVFADAKAASAALRNRRGTKTGLVPSSGEANSSDAGRDSTLQNLSDPYLDSGANSMSEGDKSESLGPKRICTFNLADSGAIYSSSGDSDIAASEDASDGPKLPPSSARRTPVSRDAKRLGEIMVGARTIAFYPIWDDASELFSSVLFVWSNTPLRYFDQSVEMNYLAAFGHSLTAELSRLNALASEKAKGSFISSISHELRSPLHGVLAGAELLQESDLTPYQQEMTLTITHAGRILLDT</sequence>
<dbReference type="CDD" id="cd00082">
    <property type="entry name" value="HisKA"/>
    <property type="match status" value="1"/>
</dbReference>
<evidence type="ECO:0000313" key="3">
    <source>
        <dbReference type="EMBL" id="RMY34986.1"/>
    </source>
</evidence>
<protein>
    <recommendedName>
        <fullName evidence="2">Signal transduction histidine kinase dimerisation/phosphoacceptor domain-containing protein</fullName>
    </recommendedName>
</protein>
<feature type="region of interest" description="Disordered" evidence="1">
    <location>
        <begin position="537"/>
        <end position="565"/>
    </location>
</feature>
<feature type="compositionally biased region" description="Polar residues" evidence="1">
    <location>
        <begin position="479"/>
        <end position="496"/>
    </location>
</feature>
<feature type="region of interest" description="Disordered" evidence="1">
    <location>
        <begin position="377"/>
        <end position="422"/>
    </location>
</feature>
<reference evidence="3 4" key="1">
    <citation type="journal article" date="2018" name="BMC Genomics">
        <title>Genomic evidence for intraspecific hybridization in a clonal and extremely halotolerant yeast.</title>
        <authorList>
            <person name="Gostincar C."/>
            <person name="Stajich J.E."/>
            <person name="Zupancic J."/>
            <person name="Zalar P."/>
            <person name="Gunde-Cimerman N."/>
        </authorList>
    </citation>
    <scope>NUCLEOTIDE SEQUENCE [LARGE SCALE GENOMIC DNA]</scope>
    <source>
        <strain evidence="3 4">EXF-6651</strain>
    </source>
</reference>
<feature type="region of interest" description="Disordered" evidence="1">
    <location>
        <begin position="279"/>
        <end position="339"/>
    </location>
</feature>
<evidence type="ECO:0000256" key="1">
    <source>
        <dbReference type="SAM" id="MobiDB-lite"/>
    </source>
</evidence>
<dbReference type="Gene3D" id="1.10.287.130">
    <property type="match status" value="1"/>
</dbReference>
<dbReference type="SUPFAM" id="SSF47384">
    <property type="entry name" value="Homodimeric domain of signal transducing histidine kinase"/>
    <property type="match status" value="1"/>
</dbReference>